<dbReference type="AlphaFoldDB" id="A0AAQ4E3Y6"/>
<protein>
    <recommendedName>
        <fullName evidence="7">Protein SPT2 homolog</fullName>
    </recommendedName>
</protein>
<evidence type="ECO:0000313" key="5">
    <source>
        <dbReference type="EMBL" id="KAK8769407.1"/>
    </source>
</evidence>
<dbReference type="GO" id="GO:0006334">
    <property type="term" value="P:nucleosome assembly"/>
    <property type="evidence" value="ECO:0007669"/>
    <property type="project" value="TreeGrafter"/>
</dbReference>
<accession>A0AAQ4E3Y6</accession>
<dbReference type="Proteomes" id="UP001321473">
    <property type="component" value="Unassembled WGS sequence"/>
</dbReference>
<dbReference type="InterPro" id="IPR013256">
    <property type="entry name" value="Chromatin_SPT2"/>
</dbReference>
<feature type="signal peptide" evidence="4">
    <location>
        <begin position="1"/>
        <end position="26"/>
    </location>
</feature>
<evidence type="ECO:0000256" key="1">
    <source>
        <dbReference type="ARBA" id="ARBA00006461"/>
    </source>
</evidence>
<gene>
    <name evidence="5" type="ORF">V5799_014129</name>
</gene>
<evidence type="ECO:0000256" key="3">
    <source>
        <dbReference type="SAM" id="Coils"/>
    </source>
</evidence>
<feature type="coiled-coil region" evidence="3">
    <location>
        <begin position="170"/>
        <end position="207"/>
    </location>
</feature>
<evidence type="ECO:0000256" key="4">
    <source>
        <dbReference type="SAM" id="SignalP"/>
    </source>
</evidence>
<evidence type="ECO:0000313" key="6">
    <source>
        <dbReference type="Proteomes" id="UP001321473"/>
    </source>
</evidence>
<organism evidence="5 6">
    <name type="scientific">Amblyomma americanum</name>
    <name type="common">Lone star tick</name>
    <dbReference type="NCBI Taxonomy" id="6943"/>
    <lineage>
        <taxon>Eukaryota</taxon>
        <taxon>Metazoa</taxon>
        <taxon>Ecdysozoa</taxon>
        <taxon>Arthropoda</taxon>
        <taxon>Chelicerata</taxon>
        <taxon>Arachnida</taxon>
        <taxon>Acari</taxon>
        <taxon>Parasitiformes</taxon>
        <taxon>Ixodida</taxon>
        <taxon>Ixodoidea</taxon>
        <taxon>Ixodidae</taxon>
        <taxon>Amblyomminae</taxon>
        <taxon>Amblyomma</taxon>
    </lineage>
</organism>
<dbReference type="GO" id="GO:0042393">
    <property type="term" value="F:histone binding"/>
    <property type="evidence" value="ECO:0007669"/>
    <property type="project" value="TreeGrafter"/>
</dbReference>
<dbReference type="SMART" id="SM00784">
    <property type="entry name" value="SPT2"/>
    <property type="match status" value="1"/>
</dbReference>
<dbReference type="PANTHER" id="PTHR22691">
    <property type="entry name" value="YEAST SPT2-RELATED"/>
    <property type="match status" value="1"/>
</dbReference>
<keyword evidence="4" id="KW-0732">Signal</keyword>
<reference evidence="5 6" key="1">
    <citation type="journal article" date="2023" name="Arcadia Sci">
        <title>De novo assembly of a long-read Amblyomma americanum tick genome.</title>
        <authorList>
            <person name="Chou S."/>
            <person name="Poskanzer K.E."/>
            <person name="Rollins M."/>
            <person name="Thuy-Boun P.S."/>
        </authorList>
    </citation>
    <scope>NUCLEOTIDE SEQUENCE [LARGE SCALE GENOMIC DNA]</scope>
    <source>
        <strain evidence="5">F_SG_1</strain>
        <tissue evidence="5">Salivary glands</tissue>
    </source>
</reference>
<dbReference type="GO" id="GO:0003677">
    <property type="term" value="F:DNA binding"/>
    <property type="evidence" value="ECO:0007669"/>
    <property type="project" value="TreeGrafter"/>
</dbReference>
<keyword evidence="6" id="KW-1185">Reference proteome</keyword>
<dbReference type="PANTHER" id="PTHR22691:SF8">
    <property type="entry name" value="PROTEIN SPT2 HOMOLOG"/>
    <property type="match status" value="1"/>
</dbReference>
<dbReference type="Pfam" id="PF08243">
    <property type="entry name" value="SPT2"/>
    <property type="match status" value="1"/>
</dbReference>
<name>A0AAQ4E3Y6_AMBAM</name>
<keyword evidence="2 3" id="KW-0175">Coiled coil</keyword>
<sequence>MLTLITSLMTSLQIAWLCQKGDRVWQDCVGHCSLRALVIWNHVLCAVQLSAEELARRKEQALRIKRQLEEKRKQPEEPAPKPVAKKMSFEEQYEDLYRRLQGVQYIESDEEDDEYEDEEDEMDDFIDDTPQDGELDYSKHIREIFGYDKNMFEDDEDDEAMESSYAQQMKEEVRSARIGLKEDIEDMKREEEELRQKQMRKLQMMRKMHRKL</sequence>
<feature type="chain" id="PRO_5042881083" description="Protein SPT2 homolog" evidence="4">
    <location>
        <begin position="27"/>
        <end position="212"/>
    </location>
</feature>
<evidence type="ECO:0000256" key="2">
    <source>
        <dbReference type="ARBA" id="ARBA00023054"/>
    </source>
</evidence>
<comment type="caution">
    <text evidence="5">The sequence shown here is derived from an EMBL/GenBank/DDBJ whole genome shotgun (WGS) entry which is preliminary data.</text>
</comment>
<dbReference type="GO" id="GO:0005730">
    <property type="term" value="C:nucleolus"/>
    <property type="evidence" value="ECO:0007669"/>
    <property type="project" value="TreeGrafter"/>
</dbReference>
<proteinExistence type="inferred from homology"/>
<evidence type="ECO:0008006" key="7">
    <source>
        <dbReference type="Google" id="ProtNLM"/>
    </source>
</evidence>
<comment type="similarity">
    <text evidence="1">Belongs to the SPT2 family.</text>
</comment>
<dbReference type="GO" id="GO:0006360">
    <property type="term" value="P:transcription by RNA polymerase I"/>
    <property type="evidence" value="ECO:0007669"/>
    <property type="project" value="TreeGrafter"/>
</dbReference>
<dbReference type="EMBL" id="JARKHS020022638">
    <property type="protein sequence ID" value="KAK8769407.1"/>
    <property type="molecule type" value="Genomic_DNA"/>
</dbReference>